<feature type="domain" description="Avian adenovirus fibre N-terminal" evidence="2">
    <location>
        <begin position="198"/>
        <end position="257"/>
    </location>
</feature>
<dbReference type="InterPro" id="IPR038486">
    <property type="entry name" value="Fiber_prot_C_sf"/>
</dbReference>
<dbReference type="OrthoDB" id="6398at10239"/>
<dbReference type="GO" id="GO:0019062">
    <property type="term" value="P:virion attachment to host cell"/>
    <property type="evidence" value="ECO:0007669"/>
    <property type="project" value="InterPro"/>
</dbReference>
<feature type="domain" description="Avian adenovirus fibre N-terminal" evidence="2">
    <location>
        <begin position="125"/>
        <end position="180"/>
    </location>
</feature>
<dbReference type="Proteomes" id="UP000098205">
    <property type="component" value="Segment"/>
</dbReference>
<dbReference type="InterPro" id="IPR031822">
    <property type="entry name" value="AdHead_fibreRBD"/>
</dbReference>
<keyword evidence="5" id="KW-1185">Reference proteome</keyword>
<dbReference type="RefSeq" id="YP_009047111.1">
    <property type="nucleotide sequence ID" value="NC_024474.1"/>
</dbReference>
<dbReference type="Pfam" id="PF06536">
    <property type="entry name" value="Av_adeno_fibre"/>
    <property type="match status" value="2"/>
</dbReference>
<reference evidence="4 5" key="3">
    <citation type="journal article" date="2014" name="Virology">
        <title>Complete genome sequences of pigeon adenovirus 1 and duck adenovirus 2 extend the number of species within the genus Aviadenovirus.</title>
        <authorList>
            <person name="Marek A."/>
            <person name="Kajan G.L."/>
            <person name="Kosiol C."/>
            <person name="Harrach B."/>
            <person name="Schlotterer C."/>
            <person name="Hess M."/>
        </authorList>
    </citation>
    <scope>NUCLEOTIDE SEQUENCE [LARGE SCALE GENOMIC DNA]</scope>
    <source>
        <strain evidence="4 5">IDA4</strain>
    </source>
</reference>
<feature type="domain" description="Fiber protein 1 C-terminal" evidence="3">
    <location>
        <begin position="358"/>
        <end position="538"/>
    </location>
</feature>
<dbReference type="Gene3D" id="2.60.90.30">
    <property type="entry name" value="Fiber protein 1, C-terminal domain"/>
    <property type="match status" value="1"/>
</dbReference>
<name>X5M217_9ADEN</name>
<evidence type="ECO:0000313" key="5">
    <source>
        <dbReference type="Proteomes" id="UP000098205"/>
    </source>
</evidence>
<reference evidence="4 5" key="2">
    <citation type="journal article" date="2010" name="J. Virol. Methods">
        <title>Classification of fowl adenoviruses by use of phylogenetic analysis and high-resolution melting-curve analysis of the hexon L1 gene region.</title>
        <authorList>
            <person name="Marek A."/>
            <person name="Gunes A."/>
            <person name="Schulz E."/>
            <person name="Hess M."/>
        </authorList>
    </citation>
    <scope>NUCLEOTIDE SEQUENCE [LARGE SCALE GENOMIC DNA]</scope>
    <source>
        <strain evidence="4 5">IDA4</strain>
    </source>
</reference>
<dbReference type="Pfam" id="PF16812">
    <property type="entry name" value="AdHead_fibreRBD"/>
    <property type="match status" value="1"/>
</dbReference>
<evidence type="ECO:0000256" key="1">
    <source>
        <dbReference type="SAM" id="MobiDB-lite"/>
    </source>
</evidence>
<gene>
    <name evidence="4" type="primary">fiber-2</name>
</gene>
<feature type="compositionally biased region" description="Low complexity" evidence="1">
    <location>
        <begin position="24"/>
        <end position="34"/>
    </location>
</feature>
<accession>X5M217</accession>
<dbReference type="EMBL" id="FN824512">
    <property type="protein sequence ID" value="CDO33912.1"/>
    <property type="molecule type" value="Genomic_DNA"/>
</dbReference>
<feature type="compositionally biased region" description="Acidic residues" evidence="1">
    <location>
        <begin position="630"/>
        <end position="651"/>
    </location>
</feature>
<evidence type="ECO:0000259" key="2">
    <source>
        <dbReference type="Pfam" id="PF06536"/>
    </source>
</evidence>
<dbReference type="GeneID" id="19831536"/>
<organism evidence="4 5">
    <name type="scientific">Pigeon adenovirus 1</name>
    <dbReference type="NCBI Taxonomy" id="764030"/>
    <lineage>
        <taxon>Viruses</taxon>
        <taxon>Varidnaviria</taxon>
        <taxon>Bamfordvirae</taxon>
        <taxon>Preplasmiviricota</taxon>
        <taxon>Polisuviricotina</taxon>
        <taxon>Pharingeaviricetes</taxon>
        <taxon>Rowavirales</taxon>
        <taxon>Adenoviridae</taxon>
        <taxon>Aviadenovirus</taxon>
        <taxon>Aviadenovirus columbae</taxon>
        <taxon>Pigeon aviadenovirus A</taxon>
    </lineage>
</organism>
<feature type="compositionally biased region" description="Acidic residues" evidence="1">
    <location>
        <begin position="660"/>
        <end position="671"/>
    </location>
</feature>
<reference evidence="4 5" key="1">
    <citation type="journal article" date="1998" name="Avian Pathol.">
        <title>Growth analysis of adenoviruses isolated from pigeons in chicken cells and serological characterization of the isolates.</title>
        <authorList>
            <person name="Hess M."/>
            <person name="Prusas C."/>
            <person name="Monreal G."/>
        </authorList>
    </citation>
    <scope>NUCLEOTIDE SEQUENCE [LARGE SCALE GENOMIC DNA]</scope>
    <source>
        <strain evidence="4 5">IDA4</strain>
    </source>
</reference>
<evidence type="ECO:0000259" key="3">
    <source>
        <dbReference type="Pfam" id="PF16812"/>
    </source>
</evidence>
<feature type="region of interest" description="Disordered" evidence="1">
    <location>
        <begin position="1"/>
        <end position="46"/>
    </location>
</feature>
<proteinExistence type="predicted"/>
<protein>
    <submittedName>
        <fullName evidence="4">Fiber-2</fullName>
    </submittedName>
</protein>
<dbReference type="SMR" id="X5M217"/>
<evidence type="ECO:0000313" key="4">
    <source>
        <dbReference type="EMBL" id="CDO33912.1"/>
    </source>
</evidence>
<dbReference type="InterPro" id="IPR010537">
    <property type="entry name" value="Avian_adenovirus_fibre_N"/>
</dbReference>
<dbReference type="KEGG" id="vg:19831536"/>
<feature type="compositionally biased region" description="Pro residues" evidence="1">
    <location>
        <begin position="597"/>
        <end position="607"/>
    </location>
</feature>
<sequence length="749" mass="79398">MPQPSNVAVVAPKTKPEAPRKRQLSAAALAAEQQQAERRRRKRLRRDATDPDLNLVYPFWYTVEDPHVVNPPFLAPTGPLYDDNGNLNIRLTPPVTLVEDGVGLAYDQSLKVSDATGAAAGVLGVQVDTEGPLTVTEDGLDLNTDDSLAVNDDWQLGVRFAENQPFSVTTAGVSLLVDDTLLIAAADEETPTSYELGVHLNQNGPITADADGIDLEVDNQTLQVTTNEQSQGVLAVKLKQQGGLSAGTSGIGINYDNEGALVVSDNTLQLKIGTDQPFSTTNGLSLNYDPNSFTVSGVTTSGTTTTMSQLAVKVASSNPLGKDNSGLKLVYNTQDFFDDNSSGLSAVTPIQYLSPYCTYSAGSPGLDTFDVTVRSSSGENWTIAAYVVIANSGGICNGILYLHFDKKQLGTLGTGQGGETGNYLRCAIVVNPSGNPGGNHSNFSNPRWWPEGSNSFLTPPGPPNAPPVNAVVSAIGRNNWYYGPPWRGVEVKLKSRSTNTIGSTTTVTNTDAVAYYLPATAQGSNGNPNVIYFIYEVKFDWYNGTTNNGMGVQTSDPIPFSYLGSLPQFPRNSTGTISTTTTTTTTVITPALLPDVVPAPGPEPGTLPAPEAGETQDTAEDLPHQPPEDPALEVEPDEDPALEVEAPEDAAAEVPVVDDAALEEVPLEDPSEGSPAEDAALPEEDVAPEDTSVVDELPPPPPQEPPAPDPEPPVTPPAEQPSLVIVDFVADPDPYLQFPQDHQHDRIIL</sequence>
<feature type="region of interest" description="Disordered" evidence="1">
    <location>
        <begin position="590"/>
        <end position="723"/>
    </location>
</feature>
<feature type="compositionally biased region" description="Pro residues" evidence="1">
    <location>
        <begin position="697"/>
        <end position="719"/>
    </location>
</feature>